<dbReference type="SUPFAM" id="SSF51338">
    <property type="entry name" value="Composite domain of metallo-dependent hydrolases"/>
    <property type="match status" value="1"/>
</dbReference>
<dbReference type="Gene3D" id="2.30.40.10">
    <property type="entry name" value="Urease, subunit C, domain 1"/>
    <property type="match status" value="1"/>
</dbReference>
<dbReference type="PANTHER" id="PTHR22642:SF2">
    <property type="entry name" value="PROTEIN LONG AFTER FAR-RED 3"/>
    <property type="match status" value="1"/>
</dbReference>
<gene>
    <name evidence="2" type="ORF">FCG67_14485</name>
</gene>
<dbReference type="Gene3D" id="3.20.20.140">
    <property type="entry name" value="Metal-dependent hydrolases"/>
    <property type="match status" value="1"/>
</dbReference>
<evidence type="ECO:0000313" key="2">
    <source>
        <dbReference type="EMBL" id="TJZ77052.1"/>
    </source>
</evidence>
<dbReference type="InterPro" id="IPR011059">
    <property type="entry name" value="Metal-dep_hydrolase_composite"/>
</dbReference>
<sequence>MDLIFTNGIVVTMDESLPVAEALAVRDGRIAAVGAAEEILALRTADTEVVDLGGRALLPGFVEAHGHPSMDMTRYADTVVDIRPVIVPDADAVIALMRDTLASAPATVPLIFSGLDPLLQSGFPEPTRPWLDELAGERPVLVMHNSGHLAWANTAALRLSGLPADAPDPTGAHFERDADGKLTGKAYEVPAIFALAGPMQSRDVDPAALWRAELQGLAARGITTIADLAFSPHQLPLMRTHYAGDHPLVRLRTYEMSTAEMRSESSPDDGDDAFRQIGIKLWVDGSPWVGNIDTSFPYLNTDATLNVIGLGHDHRGQANYTGEQLAAIVGAYFPLGWQMACHVLGDRGVDTILDVYEAALTEHPRADHRLRLEHCGAMTAAQFRRAARLGVTCSLLIDHLYYWGDVLVDGLFGEEVGSHWMRARSALDAGIRISLHNDSPVTPVEPLRNISVAVTRTSRTGRVLAPEERITVEEALRAQTIWPAHQLFADEIIGTLAAGKYADLVVLSADPRAVDPAAIADLTVEATYLAGRATYSASS</sequence>
<feature type="domain" description="Amidohydrolase 3" evidence="1">
    <location>
        <begin position="48"/>
        <end position="535"/>
    </location>
</feature>
<dbReference type="Pfam" id="PF07969">
    <property type="entry name" value="Amidohydro_3"/>
    <property type="match status" value="1"/>
</dbReference>
<dbReference type="SUPFAM" id="SSF51556">
    <property type="entry name" value="Metallo-dependent hydrolases"/>
    <property type="match status" value="1"/>
</dbReference>
<evidence type="ECO:0000259" key="1">
    <source>
        <dbReference type="Pfam" id="PF07969"/>
    </source>
</evidence>
<protein>
    <submittedName>
        <fullName evidence="2">Amidohydrolase</fullName>
    </submittedName>
</protein>
<dbReference type="PANTHER" id="PTHR22642">
    <property type="entry name" value="IMIDAZOLONEPROPIONASE"/>
    <property type="match status" value="1"/>
</dbReference>
<dbReference type="Gene3D" id="3.10.310.70">
    <property type="match status" value="1"/>
</dbReference>
<keyword evidence="3" id="KW-1185">Reference proteome</keyword>
<name>A0ABY2RIK4_9NOCA</name>
<reference evidence="2 3" key="1">
    <citation type="submission" date="2019-04" db="EMBL/GenBank/DDBJ databases">
        <title>Rhodococcus oryzae sp. nov., a novel actinomycete isolated from rhizosphere soil of rice (Oryza sativa L.).</title>
        <authorList>
            <person name="Li C."/>
        </authorList>
    </citation>
    <scope>NUCLEOTIDE SEQUENCE [LARGE SCALE GENOMIC DNA]</scope>
    <source>
        <strain evidence="2 3">NEAU-CX67</strain>
    </source>
</reference>
<dbReference type="InterPro" id="IPR013108">
    <property type="entry name" value="Amidohydro_3"/>
</dbReference>
<dbReference type="Proteomes" id="UP000305109">
    <property type="component" value="Unassembled WGS sequence"/>
</dbReference>
<dbReference type="RefSeq" id="WP_136910448.1">
    <property type="nucleotide sequence ID" value="NZ_SUMD01000006.1"/>
</dbReference>
<evidence type="ECO:0000313" key="3">
    <source>
        <dbReference type="Proteomes" id="UP000305109"/>
    </source>
</evidence>
<dbReference type="InterPro" id="IPR033932">
    <property type="entry name" value="YtcJ-like"/>
</dbReference>
<dbReference type="EMBL" id="SUMD01000006">
    <property type="protein sequence ID" value="TJZ77052.1"/>
    <property type="molecule type" value="Genomic_DNA"/>
</dbReference>
<dbReference type="InterPro" id="IPR032466">
    <property type="entry name" value="Metal_Hydrolase"/>
</dbReference>
<dbReference type="CDD" id="cd01300">
    <property type="entry name" value="YtcJ_like"/>
    <property type="match status" value="1"/>
</dbReference>
<proteinExistence type="predicted"/>
<comment type="caution">
    <text evidence="2">The sequence shown here is derived from an EMBL/GenBank/DDBJ whole genome shotgun (WGS) entry which is preliminary data.</text>
</comment>
<organism evidence="2 3">
    <name type="scientific">Rhodococcus oryzae</name>
    <dbReference type="NCBI Taxonomy" id="2571143"/>
    <lineage>
        <taxon>Bacteria</taxon>
        <taxon>Bacillati</taxon>
        <taxon>Actinomycetota</taxon>
        <taxon>Actinomycetes</taxon>
        <taxon>Mycobacteriales</taxon>
        <taxon>Nocardiaceae</taxon>
        <taxon>Rhodococcus</taxon>
    </lineage>
</organism>
<accession>A0ABY2RIK4</accession>